<dbReference type="SMART" id="SM00320">
    <property type="entry name" value="WD40"/>
    <property type="match status" value="8"/>
</dbReference>
<evidence type="ECO:0000256" key="1">
    <source>
        <dbReference type="ARBA" id="ARBA00004604"/>
    </source>
</evidence>
<dbReference type="PROSITE" id="PS50082">
    <property type="entry name" value="WD_REPEATS_2"/>
    <property type="match status" value="3"/>
</dbReference>
<feature type="repeat" description="WD" evidence="5">
    <location>
        <begin position="423"/>
        <end position="464"/>
    </location>
</feature>
<keyword evidence="2 5" id="KW-0853">WD repeat</keyword>
<reference evidence="8 9" key="1">
    <citation type="submission" date="2024-04" db="EMBL/GenBank/DDBJ databases">
        <title>Tritrichomonas musculus Genome.</title>
        <authorList>
            <person name="Alves-Ferreira E."/>
            <person name="Grigg M."/>
            <person name="Lorenzi H."/>
            <person name="Galac M."/>
        </authorList>
    </citation>
    <scope>NUCLEOTIDE SEQUENCE [LARGE SCALE GENOMIC DNA]</scope>
    <source>
        <strain evidence="8 9">EAF2021</strain>
    </source>
</reference>
<keyword evidence="9" id="KW-1185">Reference proteome</keyword>
<dbReference type="PRINTS" id="PR00320">
    <property type="entry name" value="GPROTEINBRPT"/>
</dbReference>
<feature type="coiled-coil region" evidence="6">
    <location>
        <begin position="589"/>
        <end position="616"/>
    </location>
</feature>
<dbReference type="Gene3D" id="2.130.10.10">
    <property type="entry name" value="YVTN repeat-like/Quinoprotein amine dehydrogenase"/>
    <property type="match status" value="3"/>
</dbReference>
<evidence type="ECO:0000313" key="8">
    <source>
        <dbReference type="EMBL" id="KAK8898879.1"/>
    </source>
</evidence>
<dbReference type="InterPro" id="IPR015943">
    <property type="entry name" value="WD40/YVTN_repeat-like_dom_sf"/>
</dbReference>
<evidence type="ECO:0000259" key="7">
    <source>
        <dbReference type="Pfam" id="PF08625"/>
    </source>
</evidence>
<keyword evidence="6" id="KW-0175">Coiled coil</keyword>
<keyword evidence="4" id="KW-0539">Nucleus</keyword>
<dbReference type="PROSITE" id="PS50294">
    <property type="entry name" value="WD_REPEATS_REGION"/>
    <property type="match status" value="2"/>
</dbReference>
<gene>
    <name evidence="8" type="ORF">M9Y10_001171</name>
</gene>
<dbReference type="PANTHER" id="PTHR19854">
    <property type="entry name" value="TRANSDUCIN BETA-LIKE 3"/>
    <property type="match status" value="1"/>
</dbReference>
<dbReference type="CDD" id="cd00200">
    <property type="entry name" value="WD40"/>
    <property type="match status" value="1"/>
</dbReference>
<dbReference type="PANTHER" id="PTHR19854:SF15">
    <property type="entry name" value="TRANSDUCIN BETA-LIKE PROTEIN 3"/>
    <property type="match status" value="1"/>
</dbReference>
<evidence type="ECO:0000313" key="9">
    <source>
        <dbReference type="Proteomes" id="UP001470230"/>
    </source>
</evidence>
<dbReference type="Pfam" id="PF00400">
    <property type="entry name" value="WD40"/>
    <property type="match status" value="4"/>
</dbReference>
<name>A0ABR2L6D3_9EUKA</name>
<evidence type="ECO:0000256" key="4">
    <source>
        <dbReference type="ARBA" id="ARBA00023242"/>
    </source>
</evidence>
<dbReference type="InterPro" id="IPR036322">
    <property type="entry name" value="WD40_repeat_dom_sf"/>
</dbReference>
<proteinExistence type="predicted"/>
<dbReference type="SUPFAM" id="SSF50978">
    <property type="entry name" value="WD40 repeat-like"/>
    <property type="match status" value="1"/>
</dbReference>
<evidence type="ECO:0000256" key="6">
    <source>
        <dbReference type="SAM" id="Coils"/>
    </source>
</evidence>
<evidence type="ECO:0000256" key="3">
    <source>
        <dbReference type="ARBA" id="ARBA00022737"/>
    </source>
</evidence>
<dbReference type="InterPro" id="IPR001680">
    <property type="entry name" value="WD40_rpt"/>
</dbReference>
<dbReference type="SUPFAM" id="SSF101908">
    <property type="entry name" value="Putative isomerase YbhE"/>
    <property type="match status" value="1"/>
</dbReference>
<accession>A0ABR2L6D3</accession>
<comment type="subcellular location">
    <subcellularLocation>
        <location evidence="1">Nucleus</location>
        <location evidence="1">Nucleolus</location>
    </subcellularLocation>
</comment>
<sequence length="744" mass="84074">MGKLCRSLILTKSIETHWTQGRIRQINPSFFATIRNYDVLIIDSSGDIFTTLKAEEESEDIVNDFVVDSGLRFAFTSHASQLIKMWVPNDDEWEIVAQWRCPGKFPAFLQVDPDCRFLACATAGEQCYIYEIHNQSLYKRISIAKGQISCMTYDSRGNLWIGDIFGHISIVNHELKNSKILDGEACHRQRVTSIVSMPPYIVSSGLDEVILVFDNEGNLIGQPIAIAYPIHDLVVDPDNYQCIYAATTSGVKRVNIEKIKVLSMNKIEVNQLFYFDKLYTFDNDGILKSIDNMVSIILTLRQIYDVSYDSSCEMTAVAASTNTNIISVITNEFTTYQLQGHEELPLCLDSLNGLLISGSNDKTARIWSLTEKKCLTVLLGHTAKVAAVKFVPNTDTVLTASNDIKLWRPNDSEFEQKSALSTVIAHEEIVNALAVSVDGKFVCSGASDKLAKLWRLENDQIYEHKTLRGHRRGVNCIAFSPVEKLVVTGSIDNSIRIWSVEEGTCISTFTEFTSSILQVMFVRNGLQLATAESSGTMKVIRVKTGAADFTNESAHSDKIWGMTEAEGNESFSIITGAEDGKLCFWRDNTEELEAKEQEEQNAATEANQELINAMRNNEYLAALRLAFKLRMPNKLRIVVREITEKESTALFEYFTELEDVEDFAQWFDYIAKWTTNSRWADDATATITAILKVKRISFFVQNKRKFENKIDAIIPYLERHQDRLDRLDIQTYAIDDVLENIPGE</sequence>
<dbReference type="EMBL" id="JAPFFF010000001">
    <property type="protein sequence ID" value="KAK8898879.1"/>
    <property type="molecule type" value="Genomic_DNA"/>
</dbReference>
<feature type="repeat" description="WD" evidence="5">
    <location>
        <begin position="354"/>
        <end position="377"/>
    </location>
</feature>
<dbReference type="InterPro" id="IPR013934">
    <property type="entry name" value="Utp13_C"/>
</dbReference>
<comment type="caution">
    <text evidence="8">The sequence shown here is derived from an EMBL/GenBank/DDBJ whole genome shotgun (WGS) entry which is preliminary data.</text>
</comment>
<organism evidence="8 9">
    <name type="scientific">Tritrichomonas musculus</name>
    <dbReference type="NCBI Taxonomy" id="1915356"/>
    <lineage>
        <taxon>Eukaryota</taxon>
        <taxon>Metamonada</taxon>
        <taxon>Parabasalia</taxon>
        <taxon>Tritrichomonadida</taxon>
        <taxon>Tritrichomonadidae</taxon>
        <taxon>Tritrichomonas</taxon>
    </lineage>
</organism>
<keyword evidence="3" id="KW-0677">Repeat</keyword>
<dbReference type="Pfam" id="PF08625">
    <property type="entry name" value="Utp13"/>
    <property type="match status" value="1"/>
</dbReference>
<dbReference type="InterPro" id="IPR020472">
    <property type="entry name" value="WD40_PAC1"/>
</dbReference>
<evidence type="ECO:0000256" key="2">
    <source>
        <dbReference type="ARBA" id="ARBA00022574"/>
    </source>
</evidence>
<evidence type="ECO:0000256" key="5">
    <source>
        <dbReference type="PROSITE-ProRule" id="PRU00221"/>
    </source>
</evidence>
<feature type="repeat" description="WD" evidence="5">
    <location>
        <begin position="467"/>
        <end position="508"/>
    </location>
</feature>
<dbReference type="Proteomes" id="UP001470230">
    <property type="component" value="Unassembled WGS sequence"/>
</dbReference>
<feature type="domain" description="U3 small nucleolar RNA-associated protein 13 C-terminal" evidence="7">
    <location>
        <begin position="607"/>
        <end position="739"/>
    </location>
</feature>
<protein>
    <recommendedName>
        <fullName evidence="7">U3 small nucleolar RNA-associated protein 13 C-terminal domain-containing protein</fullName>
    </recommendedName>
</protein>